<dbReference type="AlphaFoldDB" id="A0AAD4PDC8"/>
<evidence type="ECO:0000313" key="1">
    <source>
        <dbReference type="EMBL" id="KAH6836184.1"/>
    </source>
</evidence>
<organism evidence="1 2">
    <name type="scientific">Perilla frutescens var. hirtella</name>
    <name type="common">Perilla citriodora</name>
    <name type="synonym">Perilla setoyensis</name>
    <dbReference type="NCBI Taxonomy" id="608512"/>
    <lineage>
        <taxon>Eukaryota</taxon>
        <taxon>Viridiplantae</taxon>
        <taxon>Streptophyta</taxon>
        <taxon>Embryophyta</taxon>
        <taxon>Tracheophyta</taxon>
        <taxon>Spermatophyta</taxon>
        <taxon>Magnoliopsida</taxon>
        <taxon>eudicotyledons</taxon>
        <taxon>Gunneridae</taxon>
        <taxon>Pentapetalae</taxon>
        <taxon>asterids</taxon>
        <taxon>lamiids</taxon>
        <taxon>Lamiales</taxon>
        <taxon>Lamiaceae</taxon>
        <taxon>Nepetoideae</taxon>
        <taxon>Elsholtzieae</taxon>
        <taxon>Perilla</taxon>
    </lineage>
</organism>
<dbReference type="EMBL" id="SDAM02000022">
    <property type="protein sequence ID" value="KAH6836184.1"/>
    <property type="molecule type" value="Genomic_DNA"/>
</dbReference>
<reference evidence="1 2" key="1">
    <citation type="journal article" date="2021" name="Nat. Commun.">
        <title>Incipient diploidization of the medicinal plant Perilla within 10,000 years.</title>
        <authorList>
            <person name="Zhang Y."/>
            <person name="Shen Q."/>
            <person name="Leng L."/>
            <person name="Zhang D."/>
            <person name="Chen S."/>
            <person name="Shi Y."/>
            <person name="Ning Z."/>
            <person name="Chen S."/>
        </authorList>
    </citation>
    <scope>NUCLEOTIDE SEQUENCE [LARGE SCALE GENOMIC DNA]</scope>
    <source>
        <strain evidence="2">cv. PC099</strain>
    </source>
</reference>
<dbReference type="Proteomes" id="UP001190926">
    <property type="component" value="Unassembled WGS sequence"/>
</dbReference>
<gene>
    <name evidence="1" type="ORF">C2S53_001271</name>
</gene>
<accession>A0AAD4PDC8</accession>
<evidence type="ECO:0008006" key="3">
    <source>
        <dbReference type="Google" id="ProtNLM"/>
    </source>
</evidence>
<sequence length="92" mass="9861">MASAARFAGLIGRRSMCLRPKSILKSLGPNHKSSPALSSSTSQFPFAASRFAPVLGTMLPLHSTIAAARLKSNIAINTTCWSLLSREVKFDL</sequence>
<protein>
    <recommendedName>
        <fullName evidence="3">Protein NUCLEAR FUSION DEFECTIVE 6, chloroplastic/mitochondrial-like</fullName>
    </recommendedName>
</protein>
<evidence type="ECO:0000313" key="2">
    <source>
        <dbReference type="Proteomes" id="UP001190926"/>
    </source>
</evidence>
<proteinExistence type="predicted"/>
<keyword evidence="2" id="KW-1185">Reference proteome</keyword>
<comment type="caution">
    <text evidence="1">The sequence shown here is derived from an EMBL/GenBank/DDBJ whole genome shotgun (WGS) entry which is preliminary data.</text>
</comment>
<name>A0AAD4PDC8_PERFH</name>